<dbReference type="EMBL" id="CM039176">
    <property type="protein sequence ID" value="KAH9718704.1"/>
    <property type="molecule type" value="Genomic_DNA"/>
</dbReference>
<organism evidence="1 2">
    <name type="scientific">Citrus sinensis</name>
    <name type="common">Sweet orange</name>
    <name type="synonym">Citrus aurantium var. sinensis</name>
    <dbReference type="NCBI Taxonomy" id="2711"/>
    <lineage>
        <taxon>Eukaryota</taxon>
        <taxon>Viridiplantae</taxon>
        <taxon>Streptophyta</taxon>
        <taxon>Embryophyta</taxon>
        <taxon>Tracheophyta</taxon>
        <taxon>Spermatophyta</taxon>
        <taxon>Magnoliopsida</taxon>
        <taxon>eudicotyledons</taxon>
        <taxon>Gunneridae</taxon>
        <taxon>Pentapetalae</taxon>
        <taxon>rosids</taxon>
        <taxon>malvids</taxon>
        <taxon>Sapindales</taxon>
        <taxon>Rutaceae</taxon>
        <taxon>Aurantioideae</taxon>
        <taxon>Citrus</taxon>
    </lineage>
</organism>
<keyword evidence="2" id="KW-1185">Reference proteome</keyword>
<evidence type="ECO:0000313" key="1">
    <source>
        <dbReference type="EMBL" id="KAH9718704.1"/>
    </source>
</evidence>
<name>A0ACB8JLA8_CITSI</name>
<gene>
    <name evidence="1" type="ORF">KPL71_022323</name>
</gene>
<reference evidence="2" key="1">
    <citation type="journal article" date="2023" name="Hortic. Res.">
        <title>A chromosome-level phased genome enabling allele-level studies in sweet orange: a case study on citrus Huanglongbing tolerance.</title>
        <authorList>
            <person name="Wu B."/>
            <person name="Yu Q."/>
            <person name="Deng Z."/>
            <person name="Duan Y."/>
            <person name="Luo F."/>
            <person name="Gmitter F. Jr."/>
        </authorList>
    </citation>
    <scope>NUCLEOTIDE SEQUENCE [LARGE SCALE GENOMIC DNA]</scope>
    <source>
        <strain evidence="2">cv. Valencia</strain>
    </source>
</reference>
<evidence type="ECO:0000313" key="2">
    <source>
        <dbReference type="Proteomes" id="UP000829398"/>
    </source>
</evidence>
<dbReference type="Proteomes" id="UP000829398">
    <property type="component" value="Chromosome 7"/>
</dbReference>
<accession>A0ACB8JLA8</accession>
<sequence>MPAHRSVLAARLKILGTPDLDGSYGRGGIVVKLPEESRKELEEPLLEFVYIQYVQLVSGLISLWRGISDVLPILIEEASFPEKQECPFHSSHVQDVYGISVLPDEGNTSPNCTSQLTFLSFLEVPFPSKGRTSLDTQLDCHKCIDLQMKSADAYSSCIVDINIEKENLETLKSNDETFGSIKSDGVVKLGDINFDLSDSES</sequence>
<protein>
    <submittedName>
        <fullName evidence="1">Uncharacterized protein</fullName>
    </submittedName>
</protein>
<proteinExistence type="predicted"/>
<comment type="caution">
    <text evidence="1">The sequence shown here is derived from an EMBL/GenBank/DDBJ whole genome shotgun (WGS) entry which is preliminary data.</text>
</comment>